<name>A0A7X9FS29_9DELT</name>
<dbReference type="EMBL" id="JAAZON010000402">
    <property type="protein sequence ID" value="NMC63291.1"/>
    <property type="molecule type" value="Genomic_DNA"/>
</dbReference>
<protein>
    <submittedName>
        <fullName evidence="1">Uncharacterized protein</fullName>
    </submittedName>
</protein>
<evidence type="ECO:0000313" key="2">
    <source>
        <dbReference type="Proteomes" id="UP000524246"/>
    </source>
</evidence>
<gene>
    <name evidence="1" type="ORF">GYA55_09000</name>
</gene>
<organism evidence="1 2">
    <name type="scientific">SAR324 cluster bacterium</name>
    <dbReference type="NCBI Taxonomy" id="2024889"/>
    <lineage>
        <taxon>Bacteria</taxon>
        <taxon>Deltaproteobacteria</taxon>
        <taxon>SAR324 cluster</taxon>
    </lineage>
</organism>
<evidence type="ECO:0000313" key="1">
    <source>
        <dbReference type="EMBL" id="NMC63291.1"/>
    </source>
</evidence>
<reference evidence="1 2" key="1">
    <citation type="journal article" date="2020" name="Biotechnol. Biofuels">
        <title>New insights from the biogas microbiome by comprehensive genome-resolved metagenomics of nearly 1600 species originating from multiple anaerobic digesters.</title>
        <authorList>
            <person name="Campanaro S."/>
            <person name="Treu L."/>
            <person name="Rodriguez-R L.M."/>
            <person name="Kovalovszki A."/>
            <person name="Ziels R.M."/>
            <person name="Maus I."/>
            <person name="Zhu X."/>
            <person name="Kougias P.G."/>
            <person name="Basile A."/>
            <person name="Luo G."/>
            <person name="Schluter A."/>
            <person name="Konstantinidis K.T."/>
            <person name="Angelidaki I."/>
        </authorList>
    </citation>
    <scope>NUCLEOTIDE SEQUENCE [LARGE SCALE GENOMIC DNA]</scope>
    <source>
        <strain evidence="1">AS27yjCOA_65</strain>
    </source>
</reference>
<accession>A0A7X9FS29</accession>
<dbReference type="Proteomes" id="UP000524246">
    <property type="component" value="Unassembled WGS sequence"/>
</dbReference>
<proteinExistence type="predicted"/>
<dbReference type="AlphaFoldDB" id="A0A7X9FS29"/>
<sequence>MVTPDCVEDLPVCGRMRPDLIDDNWLATTFNSIVVERNPFDPGAQDAYRAILDWPKVKNGESVIARYKKDGDLRKIQDLGIYRSLVEAMIENPEIVLEYFCKEDEKTFQSKIRVEQEIVSGLNQAFSARAGARWFINPKEAND</sequence>
<comment type="caution">
    <text evidence="1">The sequence shown here is derived from an EMBL/GenBank/DDBJ whole genome shotgun (WGS) entry which is preliminary data.</text>
</comment>